<accession>A0ABX8BR56</accession>
<proteinExistence type="predicted"/>
<dbReference type="InterPro" id="IPR007278">
    <property type="entry name" value="DUF397"/>
</dbReference>
<feature type="domain" description="DUF397" evidence="2">
    <location>
        <begin position="5"/>
        <end position="54"/>
    </location>
</feature>
<evidence type="ECO:0000256" key="1">
    <source>
        <dbReference type="SAM" id="MobiDB-lite"/>
    </source>
</evidence>
<evidence type="ECO:0000313" key="4">
    <source>
        <dbReference type="Proteomes" id="UP000676079"/>
    </source>
</evidence>
<reference evidence="3 4" key="1">
    <citation type="submission" date="2021-05" db="EMBL/GenBank/DDBJ databases">
        <title>Direct Submission.</title>
        <authorList>
            <person name="Li K."/>
            <person name="Gao J."/>
        </authorList>
    </citation>
    <scope>NUCLEOTIDE SEQUENCE [LARGE SCALE GENOMIC DNA]</scope>
    <source>
        <strain evidence="3 4">Mg02</strain>
    </source>
</reference>
<feature type="region of interest" description="Disordered" evidence="1">
    <location>
        <begin position="1"/>
        <end position="31"/>
    </location>
</feature>
<dbReference type="EMBL" id="CP074133">
    <property type="protein sequence ID" value="QUX24564.1"/>
    <property type="molecule type" value="Genomic_DNA"/>
</dbReference>
<protein>
    <submittedName>
        <fullName evidence="3">DUF397 domain-containing protein</fullName>
    </submittedName>
</protein>
<evidence type="ECO:0000313" key="3">
    <source>
        <dbReference type="EMBL" id="QUX24564.1"/>
    </source>
</evidence>
<organism evidence="3 4">
    <name type="scientific">Nocardiopsis changdeensis</name>
    <dbReference type="NCBI Taxonomy" id="2831969"/>
    <lineage>
        <taxon>Bacteria</taxon>
        <taxon>Bacillati</taxon>
        <taxon>Actinomycetota</taxon>
        <taxon>Actinomycetes</taxon>
        <taxon>Streptosporangiales</taxon>
        <taxon>Nocardiopsidaceae</taxon>
        <taxon>Nocardiopsis</taxon>
    </lineage>
</organism>
<gene>
    <name evidence="3" type="ORF">KGD84_09990</name>
</gene>
<dbReference type="RefSeq" id="WP_220559987.1">
    <property type="nucleotide sequence ID" value="NZ_CP074133.1"/>
</dbReference>
<dbReference type="Pfam" id="PF04149">
    <property type="entry name" value="DUF397"/>
    <property type="match status" value="1"/>
</dbReference>
<evidence type="ECO:0000259" key="2">
    <source>
        <dbReference type="Pfam" id="PF04149"/>
    </source>
</evidence>
<name>A0ABX8BR56_9ACTN</name>
<dbReference type="Proteomes" id="UP000676079">
    <property type="component" value="Chromosome"/>
</dbReference>
<sequence>MKHQDWHKSTYSGGNGGDCVEVSEGSTTAVRDTRHQELGHLEFAAVEWVAAVGALAEK</sequence>
<keyword evidence="4" id="KW-1185">Reference proteome</keyword>